<evidence type="ECO:0000313" key="3">
    <source>
        <dbReference type="EMBL" id="GAA2131239.1"/>
    </source>
</evidence>
<reference evidence="4" key="1">
    <citation type="journal article" date="2019" name="Int. J. Syst. Evol. Microbiol.">
        <title>The Global Catalogue of Microorganisms (GCM) 10K type strain sequencing project: providing services to taxonomists for standard genome sequencing and annotation.</title>
        <authorList>
            <consortium name="The Broad Institute Genomics Platform"/>
            <consortium name="The Broad Institute Genome Sequencing Center for Infectious Disease"/>
            <person name="Wu L."/>
            <person name="Ma J."/>
        </authorList>
    </citation>
    <scope>NUCLEOTIDE SEQUENCE [LARGE SCALE GENOMIC DNA]</scope>
    <source>
        <strain evidence="4">JCM 16021</strain>
    </source>
</reference>
<evidence type="ECO:0000256" key="2">
    <source>
        <dbReference type="SAM" id="SignalP"/>
    </source>
</evidence>
<protein>
    <submittedName>
        <fullName evidence="3">Uncharacterized protein</fullName>
    </submittedName>
</protein>
<keyword evidence="2" id="KW-0732">Signal</keyword>
<dbReference type="Proteomes" id="UP001500575">
    <property type="component" value="Unassembled WGS sequence"/>
</dbReference>
<evidence type="ECO:0000313" key="4">
    <source>
        <dbReference type="Proteomes" id="UP001500575"/>
    </source>
</evidence>
<keyword evidence="4" id="KW-1185">Reference proteome</keyword>
<accession>A0ABP5KF34</accession>
<name>A0ABP5KF34_9ACTN</name>
<evidence type="ECO:0000256" key="1">
    <source>
        <dbReference type="SAM" id="MobiDB-lite"/>
    </source>
</evidence>
<dbReference type="EMBL" id="BAAAQQ010000013">
    <property type="protein sequence ID" value="GAA2131239.1"/>
    <property type="molecule type" value="Genomic_DNA"/>
</dbReference>
<sequence length="449" mass="45921">MARSRSLASLSALLLATTLGATTLVATPAASAVVASAGVKEVVRQYGDKPVRQDRSGQVVEIRFKGHRGDLVMLTSAKSGDVTPMKASLTGPGGAVPRGTAPWFELTRNGWHTIRTRPAAGSQRARVLLNEVRAVAVTRDAAATTMAARRGLVYAAGFEVPASGMLSGAVSGPGVEQLARPGKATLTAFDDTTLLLGAGLPLAPYTSKDARTKYAAGSVIRLLARSGQASAVTPTRVSATIDGPAVTIDRSDPARVTEVVLPGTPGQWVHAPEGLAENGLDRTMLLGGEGYVTASAVPGLWRRPAKGTDSRFLVFPSRSVTDPLSIDFDSLTEGPALALGAAPAKVTQTVAGRGVILPVTGLATGASAKVAASAVALPGDWRVHLLVPRLGCAGCGTGDLVSATPAQPPHRRAKARGSTSPSLPAPPAASTCRCSRASRVQESPTPARP</sequence>
<feature type="region of interest" description="Disordered" evidence="1">
    <location>
        <begin position="402"/>
        <end position="449"/>
    </location>
</feature>
<dbReference type="RefSeq" id="WP_344305064.1">
    <property type="nucleotide sequence ID" value="NZ_BAAAQQ010000013.1"/>
</dbReference>
<gene>
    <name evidence="3" type="ORF">GCM10009843_34570</name>
</gene>
<feature type="chain" id="PRO_5045864857" evidence="2">
    <location>
        <begin position="22"/>
        <end position="449"/>
    </location>
</feature>
<feature type="compositionally biased region" description="Polar residues" evidence="1">
    <location>
        <begin position="438"/>
        <end position="449"/>
    </location>
</feature>
<organism evidence="3 4">
    <name type="scientific">Nocardioides bigeumensis</name>
    <dbReference type="NCBI Taxonomy" id="433657"/>
    <lineage>
        <taxon>Bacteria</taxon>
        <taxon>Bacillati</taxon>
        <taxon>Actinomycetota</taxon>
        <taxon>Actinomycetes</taxon>
        <taxon>Propionibacteriales</taxon>
        <taxon>Nocardioidaceae</taxon>
        <taxon>Nocardioides</taxon>
    </lineage>
</organism>
<feature type="signal peptide" evidence="2">
    <location>
        <begin position="1"/>
        <end position="21"/>
    </location>
</feature>
<comment type="caution">
    <text evidence="3">The sequence shown here is derived from an EMBL/GenBank/DDBJ whole genome shotgun (WGS) entry which is preliminary data.</text>
</comment>
<proteinExistence type="predicted"/>